<dbReference type="PANTHER" id="PTHR42781:SF4">
    <property type="entry name" value="SPERMIDINE_PUTRESCINE IMPORT ATP-BINDING PROTEIN POTA"/>
    <property type="match status" value="1"/>
</dbReference>
<dbReference type="PROSITE" id="PS50893">
    <property type="entry name" value="ABC_TRANSPORTER_2"/>
    <property type="match status" value="1"/>
</dbReference>
<keyword evidence="1" id="KW-0813">Transport</keyword>
<dbReference type="InterPro" id="IPR017871">
    <property type="entry name" value="ABC_transporter-like_CS"/>
</dbReference>
<comment type="subunit">
    <text evidence="10">The complex is composed of two ATP-binding proteins (OpuCA), two transmembrane proteins (OpuCB and OpuCD) and a solute-binding protein (OpuCC).</text>
</comment>
<dbReference type="FunFam" id="3.40.50.300:FF:000425">
    <property type="entry name" value="Probable ABC transporter, ATP-binding subunit"/>
    <property type="match status" value="1"/>
</dbReference>
<keyword evidence="3" id="KW-0410">Iron transport</keyword>
<dbReference type="InterPro" id="IPR050093">
    <property type="entry name" value="ABC_SmlMolc_Importer"/>
</dbReference>
<dbReference type="GO" id="GO:0005524">
    <property type="term" value="F:ATP binding"/>
    <property type="evidence" value="ECO:0007669"/>
    <property type="project" value="UniProtKB-KW"/>
</dbReference>
<dbReference type="SUPFAM" id="SSF52540">
    <property type="entry name" value="P-loop containing nucleoside triphosphate hydrolases"/>
    <property type="match status" value="1"/>
</dbReference>
<keyword evidence="7" id="KW-0406">Ion transport</keyword>
<dbReference type="Proteomes" id="UP000281498">
    <property type="component" value="Unassembled WGS sequence"/>
</dbReference>
<dbReference type="AlphaFoldDB" id="A0A3A9K8D1"/>
<evidence type="ECO:0000256" key="8">
    <source>
        <dbReference type="ARBA" id="ARBA00023136"/>
    </source>
</evidence>
<keyword evidence="15" id="KW-1185">Reference proteome</keyword>
<dbReference type="GO" id="GO:0016887">
    <property type="term" value="F:ATP hydrolysis activity"/>
    <property type="evidence" value="ECO:0007669"/>
    <property type="project" value="InterPro"/>
</dbReference>
<evidence type="ECO:0000256" key="1">
    <source>
        <dbReference type="ARBA" id="ARBA00022448"/>
    </source>
</evidence>
<keyword evidence="5 14" id="KW-0067">ATP-binding</keyword>
<accession>A0A3A9K8D1</accession>
<dbReference type="Gene3D" id="3.40.50.300">
    <property type="entry name" value="P-loop containing nucleotide triphosphate hydrolases"/>
    <property type="match status" value="1"/>
</dbReference>
<gene>
    <name evidence="14" type="ORF">CR203_04285</name>
</gene>
<dbReference type="EMBL" id="PDOE01000001">
    <property type="protein sequence ID" value="RKL69254.1"/>
    <property type="molecule type" value="Genomic_DNA"/>
</dbReference>
<sequence length="321" mass="36746">MSYITFTNLTKSYSEDVIIDHLSFSIEKGETLCIVGPSGAGKSTLLRGIAGLEDFSSGNVFLEDKDITRFSAKQRPFVLMFQQPLLFPHMTVFENTIYGLKFTALSKKEIAQKGKEFLERIGLLSYRQAFPHELSGGQQQRVSLARALITQPQLLLLDEPFSHLDQTLRKEMRYWVKEMLREHRTTAIFITHDIDEAMEIGDRIALFENKKIQQMGKPEDLYEYPKNLLVAKFLSEGLIIEGTKFIHANHLAVQGDPTNLIKYWKAFVQSVSFKFGKKVFFLDIPQLNQQISLQIDDDLQLFEEISIGVTDLSHIVTFGEE</sequence>
<dbReference type="GO" id="GO:0015408">
    <property type="term" value="F:ABC-type ferric iron transporter activity"/>
    <property type="evidence" value="ECO:0007669"/>
    <property type="project" value="InterPro"/>
</dbReference>
<comment type="catalytic activity">
    <reaction evidence="9">
        <text>a quaternary ammonium(out) + ATP + H2O = a quaternary ammonium(in) + ADP + phosphate + H(+)</text>
        <dbReference type="Rhea" id="RHEA:11036"/>
        <dbReference type="ChEBI" id="CHEBI:15377"/>
        <dbReference type="ChEBI" id="CHEBI:15378"/>
        <dbReference type="ChEBI" id="CHEBI:30616"/>
        <dbReference type="ChEBI" id="CHEBI:35267"/>
        <dbReference type="ChEBI" id="CHEBI:43474"/>
        <dbReference type="ChEBI" id="CHEBI:456216"/>
        <dbReference type="EC" id="7.6.2.9"/>
    </reaction>
</comment>
<evidence type="ECO:0000256" key="6">
    <source>
        <dbReference type="ARBA" id="ARBA00023004"/>
    </source>
</evidence>
<dbReference type="Pfam" id="PF00005">
    <property type="entry name" value="ABC_tran"/>
    <property type="match status" value="1"/>
</dbReference>
<dbReference type="PANTHER" id="PTHR42781">
    <property type="entry name" value="SPERMIDINE/PUTRESCINE IMPORT ATP-BINDING PROTEIN POTA"/>
    <property type="match status" value="1"/>
</dbReference>
<reference evidence="14 15" key="1">
    <citation type="submission" date="2017-10" db="EMBL/GenBank/DDBJ databases">
        <title>Bacillus sp. nov., a halophilic bacterium isolated from a Keqin Lake.</title>
        <authorList>
            <person name="Wang H."/>
        </authorList>
    </citation>
    <scope>NUCLEOTIDE SEQUENCE [LARGE SCALE GENOMIC DNA]</scope>
    <source>
        <strain evidence="14 15">KCTC 13187</strain>
    </source>
</reference>
<evidence type="ECO:0000256" key="2">
    <source>
        <dbReference type="ARBA" id="ARBA00022475"/>
    </source>
</evidence>
<evidence type="ECO:0000256" key="4">
    <source>
        <dbReference type="ARBA" id="ARBA00022741"/>
    </source>
</evidence>
<proteinExistence type="predicted"/>
<keyword evidence="6" id="KW-0408">Iron</keyword>
<protein>
    <recommendedName>
        <fullName evidence="12">Carnitine transport ATP-binding protein OpuCA</fullName>
        <ecNumber evidence="11">7.6.2.9</ecNumber>
    </recommendedName>
</protein>
<dbReference type="CDD" id="cd03259">
    <property type="entry name" value="ABC_Carb_Solutes_like"/>
    <property type="match status" value="1"/>
</dbReference>
<comment type="caution">
    <text evidence="14">The sequence shown here is derived from an EMBL/GenBank/DDBJ whole genome shotgun (WGS) entry which is preliminary data.</text>
</comment>
<dbReference type="EC" id="7.6.2.9" evidence="11"/>
<evidence type="ECO:0000256" key="7">
    <source>
        <dbReference type="ARBA" id="ARBA00023065"/>
    </source>
</evidence>
<dbReference type="InterPro" id="IPR003439">
    <property type="entry name" value="ABC_transporter-like_ATP-bd"/>
</dbReference>
<dbReference type="InterPro" id="IPR003593">
    <property type="entry name" value="AAA+_ATPase"/>
</dbReference>
<dbReference type="RefSeq" id="WP_110936107.1">
    <property type="nucleotide sequence ID" value="NZ_KZ614146.1"/>
</dbReference>
<organism evidence="14 15">
    <name type="scientific">Salipaludibacillus neizhouensis</name>
    <dbReference type="NCBI Taxonomy" id="885475"/>
    <lineage>
        <taxon>Bacteria</taxon>
        <taxon>Bacillati</taxon>
        <taxon>Bacillota</taxon>
        <taxon>Bacilli</taxon>
        <taxon>Bacillales</taxon>
        <taxon>Bacillaceae</taxon>
    </lineage>
</organism>
<evidence type="ECO:0000259" key="13">
    <source>
        <dbReference type="PROSITE" id="PS50893"/>
    </source>
</evidence>
<keyword evidence="8" id="KW-0472">Membrane</keyword>
<evidence type="ECO:0000256" key="9">
    <source>
        <dbReference type="ARBA" id="ARBA00052482"/>
    </source>
</evidence>
<keyword evidence="2" id="KW-1003">Cell membrane</keyword>
<evidence type="ECO:0000256" key="5">
    <source>
        <dbReference type="ARBA" id="ARBA00022840"/>
    </source>
</evidence>
<keyword evidence="4" id="KW-0547">Nucleotide-binding</keyword>
<evidence type="ECO:0000256" key="3">
    <source>
        <dbReference type="ARBA" id="ARBA00022496"/>
    </source>
</evidence>
<evidence type="ECO:0000313" key="14">
    <source>
        <dbReference type="EMBL" id="RKL69254.1"/>
    </source>
</evidence>
<dbReference type="SMART" id="SM00382">
    <property type="entry name" value="AAA"/>
    <property type="match status" value="1"/>
</dbReference>
<evidence type="ECO:0000313" key="15">
    <source>
        <dbReference type="Proteomes" id="UP000281498"/>
    </source>
</evidence>
<dbReference type="GO" id="GO:0015418">
    <property type="term" value="F:ABC-type quaternary ammonium compound transporting activity"/>
    <property type="evidence" value="ECO:0007669"/>
    <property type="project" value="UniProtKB-EC"/>
</dbReference>
<evidence type="ECO:0000256" key="10">
    <source>
        <dbReference type="ARBA" id="ARBA00063934"/>
    </source>
</evidence>
<dbReference type="GO" id="GO:0016020">
    <property type="term" value="C:membrane"/>
    <property type="evidence" value="ECO:0007669"/>
    <property type="project" value="InterPro"/>
</dbReference>
<evidence type="ECO:0000256" key="11">
    <source>
        <dbReference type="ARBA" id="ARBA00066388"/>
    </source>
</evidence>
<name>A0A3A9K8D1_9BACI</name>
<dbReference type="OrthoDB" id="9790614at2"/>
<dbReference type="InterPro" id="IPR015853">
    <property type="entry name" value="ABC_transpr_FbpC"/>
</dbReference>
<evidence type="ECO:0000256" key="12">
    <source>
        <dbReference type="ARBA" id="ARBA00070305"/>
    </source>
</evidence>
<dbReference type="PROSITE" id="PS00211">
    <property type="entry name" value="ABC_TRANSPORTER_1"/>
    <property type="match status" value="1"/>
</dbReference>
<feature type="domain" description="ABC transporter" evidence="13">
    <location>
        <begin position="4"/>
        <end position="234"/>
    </location>
</feature>
<dbReference type="InterPro" id="IPR027417">
    <property type="entry name" value="P-loop_NTPase"/>
</dbReference>